<dbReference type="InterPro" id="IPR003825">
    <property type="entry name" value="Colicin-V_CvpA"/>
</dbReference>
<evidence type="ECO:0000313" key="7">
    <source>
        <dbReference type="EMBL" id="RBP03547.1"/>
    </source>
</evidence>
<feature type="transmembrane region" description="Helical" evidence="6">
    <location>
        <begin position="20"/>
        <end position="41"/>
    </location>
</feature>
<proteinExistence type="predicted"/>
<evidence type="ECO:0000256" key="3">
    <source>
        <dbReference type="ARBA" id="ARBA00022989"/>
    </source>
</evidence>
<keyword evidence="8" id="KW-1185">Reference proteome</keyword>
<keyword evidence="2 6" id="KW-0812">Transmembrane</keyword>
<sequence length="253" mass="27071">MLRTPDAARAFERFDKVVWMPSYLDLAVIAIVFVSALLSMMRGFSREVLAIASWAAAAAAAYSFYPVVTPYLTPYIHKDVIAQAAAAAIVFFATLIVVSLFTVRLSDAILDSKIGALDRTLGFVFGAARGFLLAVVAFAIFNWLVSEKQQPEWVKNAKTRPILTETADKIVALLPEDAATTVDAWIKSRGAVTPAEPVEETSAPTGSEPTAPPPLVQKKAESSPASSAPSSSTLDKQKLDAIINGRPLPAPKP</sequence>
<dbReference type="Pfam" id="PF02674">
    <property type="entry name" value="Colicin_V"/>
    <property type="match status" value="1"/>
</dbReference>
<dbReference type="AlphaFoldDB" id="A0A366EMA1"/>
<feature type="transmembrane region" description="Helical" evidence="6">
    <location>
        <begin position="123"/>
        <end position="145"/>
    </location>
</feature>
<evidence type="ECO:0000256" key="2">
    <source>
        <dbReference type="ARBA" id="ARBA00022692"/>
    </source>
</evidence>
<accession>A0A366EMA1</accession>
<evidence type="ECO:0000256" key="4">
    <source>
        <dbReference type="ARBA" id="ARBA00023136"/>
    </source>
</evidence>
<feature type="region of interest" description="Disordered" evidence="5">
    <location>
        <begin position="193"/>
        <end position="253"/>
    </location>
</feature>
<comment type="subcellular location">
    <subcellularLocation>
        <location evidence="1">Membrane</location>
        <topology evidence="1">Multi-pass membrane protein</topology>
    </subcellularLocation>
</comment>
<dbReference type="PANTHER" id="PTHR36926">
    <property type="entry name" value="COLICIN V PRODUCTION PROTEIN"/>
    <property type="match status" value="1"/>
</dbReference>
<feature type="transmembrane region" description="Helical" evidence="6">
    <location>
        <begin position="80"/>
        <end position="103"/>
    </location>
</feature>
<reference evidence="7 8" key="1">
    <citation type="submission" date="2018-06" db="EMBL/GenBank/DDBJ databases">
        <title>Genomic Encyclopedia of Type Strains, Phase IV (KMG-IV): sequencing the most valuable type-strain genomes for metagenomic binning, comparative biology and taxonomic classification.</title>
        <authorList>
            <person name="Goeker M."/>
        </authorList>
    </citation>
    <scope>NUCLEOTIDE SEQUENCE [LARGE SCALE GENOMIC DNA]</scope>
    <source>
        <strain evidence="7 8">DSM 24875</strain>
    </source>
</reference>
<dbReference type="GO" id="GO:0016020">
    <property type="term" value="C:membrane"/>
    <property type="evidence" value="ECO:0007669"/>
    <property type="project" value="UniProtKB-SubCell"/>
</dbReference>
<evidence type="ECO:0000256" key="6">
    <source>
        <dbReference type="SAM" id="Phobius"/>
    </source>
</evidence>
<evidence type="ECO:0000256" key="1">
    <source>
        <dbReference type="ARBA" id="ARBA00004141"/>
    </source>
</evidence>
<evidence type="ECO:0000313" key="8">
    <source>
        <dbReference type="Proteomes" id="UP000253529"/>
    </source>
</evidence>
<name>A0A366EMA1_9HYPH</name>
<dbReference type="InterPro" id="IPR052719">
    <property type="entry name" value="CvpA-like"/>
</dbReference>
<dbReference type="GO" id="GO:0009403">
    <property type="term" value="P:toxin biosynthetic process"/>
    <property type="evidence" value="ECO:0007669"/>
    <property type="project" value="InterPro"/>
</dbReference>
<dbReference type="Proteomes" id="UP000253529">
    <property type="component" value="Unassembled WGS sequence"/>
</dbReference>
<dbReference type="EMBL" id="QNRK01000043">
    <property type="protein sequence ID" value="RBP03547.1"/>
    <property type="molecule type" value="Genomic_DNA"/>
</dbReference>
<gene>
    <name evidence="7" type="ORF">DFR50_14333</name>
</gene>
<comment type="caution">
    <text evidence="7">The sequence shown here is derived from an EMBL/GenBank/DDBJ whole genome shotgun (WGS) entry which is preliminary data.</text>
</comment>
<organism evidence="7 8">
    <name type="scientific">Roseiarcus fermentans</name>
    <dbReference type="NCBI Taxonomy" id="1473586"/>
    <lineage>
        <taxon>Bacteria</taxon>
        <taxon>Pseudomonadati</taxon>
        <taxon>Pseudomonadota</taxon>
        <taxon>Alphaproteobacteria</taxon>
        <taxon>Hyphomicrobiales</taxon>
        <taxon>Roseiarcaceae</taxon>
        <taxon>Roseiarcus</taxon>
    </lineage>
</organism>
<feature type="transmembrane region" description="Helical" evidence="6">
    <location>
        <begin position="48"/>
        <end position="68"/>
    </location>
</feature>
<keyword evidence="3 6" id="KW-1133">Transmembrane helix</keyword>
<protein>
    <submittedName>
        <fullName evidence="7">Membrane protein required for colicin V production</fullName>
    </submittedName>
</protein>
<keyword evidence="4 6" id="KW-0472">Membrane</keyword>
<dbReference type="RefSeq" id="WP_342634584.1">
    <property type="nucleotide sequence ID" value="NZ_QNRK01000043.1"/>
</dbReference>
<evidence type="ECO:0000256" key="5">
    <source>
        <dbReference type="SAM" id="MobiDB-lite"/>
    </source>
</evidence>
<dbReference type="PANTHER" id="PTHR36926:SF1">
    <property type="entry name" value="COLICIN V PRODUCTION PROTEIN"/>
    <property type="match status" value="1"/>
</dbReference>
<feature type="compositionally biased region" description="Low complexity" evidence="5">
    <location>
        <begin position="222"/>
        <end position="232"/>
    </location>
</feature>